<feature type="transmembrane region" description="Helical" evidence="3">
    <location>
        <begin position="259"/>
        <end position="278"/>
    </location>
</feature>
<dbReference type="RefSeq" id="WP_071863188.1">
    <property type="nucleotide sequence ID" value="NZ_JBHLVS010000027.1"/>
</dbReference>
<dbReference type="EMBL" id="JXKM01000014">
    <property type="protein sequence ID" value="OJG34309.1"/>
    <property type="molecule type" value="Genomic_DNA"/>
</dbReference>
<dbReference type="InterPro" id="IPR005754">
    <property type="entry name" value="Sortase"/>
</dbReference>
<dbReference type="Proteomes" id="UP000183700">
    <property type="component" value="Unassembled WGS sequence"/>
</dbReference>
<evidence type="ECO:0000256" key="2">
    <source>
        <dbReference type="PIRSR" id="PIRSR605754-1"/>
    </source>
</evidence>
<dbReference type="InterPro" id="IPR023365">
    <property type="entry name" value="Sortase_dom-sf"/>
</dbReference>
<dbReference type="GO" id="GO:0016787">
    <property type="term" value="F:hydrolase activity"/>
    <property type="evidence" value="ECO:0007669"/>
    <property type="project" value="UniProtKB-KW"/>
</dbReference>
<organism evidence="4 5">
    <name type="scientific">Enterococcus devriesei</name>
    <dbReference type="NCBI Taxonomy" id="319970"/>
    <lineage>
        <taxon>Bacteria</taxon>
        <taxon>Bacillati</taxon>
        <taxon>Bacillota</taxon>
        <taxon>Bacilli</taxon>
        <taxon>Lactobacillales</taxon>
        <taxon>Enterococcaceae</taxon>
        <taxon>Enterococcus</taxon>
    </lineage>
</organism>
<keyword evidence="3" id="KW-1133">Transmembrane helix</keyword>
<dbReference type="AlphaFoldDB" id="A0A1L8SQB9"/>
<reference evidence="4 5" key="1">
    <citation type="submission" date="2014-12" db="EMBL/GenBank/DDBJ databases">
        <title>Draft genome sequences of 29 type strains of Enterococci.</title>
        <authorList>
            <person name="Zhong Z."/>
            <person name="Sun Z."/>
            <person name="Liu W."/>
            <person name="Zhang W."/>
            <person name="Zhang H."/>
        </authorList>
    </citation>
    <scope>NUCLEOTIDE SEQUENCE [LARGE SCALE GENOMIC DNA]</scope>
    <source>
        <strain evidence="4 5">DSM 22802</strain>
    </source>
</reference>
<keyword evidence="3" id="KW-0812">Transmembrane</keyword>
<dbReference type="SUPFAM" id="SSF63817">
    <property type="entry name" value="Sortase"/>
    <property type="match status" value="1"/>
</dbReference>
<gene>
    <name evidence="4" type="ORF">RV00_GL000841</name>
</gene>
<keyword evidence="5" id="KW-1185">Reference proteome</keyword>
<name>A0A1L8SQB9_9ENTE</name>
<protein>
    <submittedName>
        <fullName evidence="4">Sortase</fullName>
    </submittedName>
</protein>
<dbReference type="OrthoDB" id="1648028at2"/>
<dbReference type="Gene3D" id="2.40.260.10">
    <property type="entry name" value="Sortase"/>
    <property type="match status" value="1"/>
</dbReference>
<evidence type="ECO:0000313" key="4">
    <source>
        <dbReference type="EMBL" id="OJG34309.1"/>
    </source>
</evidence>
<comment type="caution">
    <text evidence="4">The sequence shown here is derived from an EMBL/GenBank/DDBJ whole genome shotgun (WGS) entry which is preliminary data.</text>
</comment>
<dbReference type="Pfam" id="PF04203">
    <property type="entry name" value="Sortase"/>
    <property type="match status" value="1"/>
</dbReference>
<sequence>MHKPERRDKIDLLLKLSIAMMFITGFLIFMYPFVVDSINNFVDQQRLEEVQDKMEARSDADKKKRLDKLEQENKKLRTIIPGAGSFDDPFESSLRGTKSPKKEYYEKHMIGAIFIPKIKVSLPVYDQTDDFLLDKGATVLQGTSFPVGGSSTHSVITGHSGLPDKMLFTDLEELKKQDKFYLHIEGKKLAYQVEKIERVKPDNFSALKIEKNRDLVTLLTCTPYGVNSHRLLVKAHRIKYPVQAAEKIKETEKYHRRRVFYLVAGCLFFLIIFGYFVWRKIILYQSKKRDYNFVFYLYEAGKPVPGIRALLTQKRDVVRFEGKLVHTVSDANGKIEFQQIPGGVYRVETENGLSVKGKVWRLKDRKFKILGRRGYKLMKQLIKHYVIESKVK</sequence>
<feature type="active site" description="Acyl-thioester intermediate" evidence="2">
    <location>
        <position position="221"/>
    </location>
</feature>
<proteinExistence type="predicted"/>
<feature type="transmembrane region" description="Helical" evidence="3">
    <location>
        <begin position="12"/>
        <end position="34"/>
    </location>
</feature>
<evidence type="ECO:0000256" key="3">
    <source>
        <dbReference type="SAM" id="Phobius"/>
    </source>
</evidence>
<keyword evidence="3" id="KW-0472">Membrane</keyword>
<dbReference type="InterPro" id="IPR042002">
    <property type="entry name" value="Sortase_C"/>
</dbReference>
<dbReference type="STRING" id="319970.RV00_GL000841"/>
<feature type="active site" description="Proton donor/acceptor" evidence="2">
    <location>
        <position position="159"/>
    </location>
</feature>
<dbReference type="NCBIfam" id="TIGR01076">
    <property type="entry name" value="sortase_fam"/>
    <property type="match status" value="1"/>
</dbReference>
<keyword evidence="1" id="KW-0378">Hydrolase</keyword>
<accession>A0A1L8SQB9</accession>
<evidence type="ECO:0000256" key="1">
    <source>
        <dbReference type="ARBA" id="ARBA00022801"/>
    </source>
</evidence>
<dbReference type="CDD" id="cd05827">
    <property type="entry name" value="Sortase_C"/>
    <property type="match status" value="1"/>
</dbReference>
<dbReference type="NCBIfam" id="NF033745">
    <property type="entry name" value="class_C_sortase"/>
    <property type="match status" value="1"/>
</dbReference>
<evidence type="ECO:0000313" key="5">
    <source>
        <dbReference type="Proteomes" id="UP000183700"/>
    </source>
</evidence>